<dbReference type="PROSITE" id="PS01182">
    <property type="entry name" value="GLYCOSYL_HYDROL_F35"/>
    <property type="match status" value="1"/>
</dbReference>
<accession>A0AAV8TKI7</accession>
<feature type="domain" description="Glycoside hydrolase 35 catalytic" evidence="9">
    <location>
        <begin position="1"/>
        <end position="295"/>
    </location>
</feature>
<organism evidence="12 13">
    <name type="scientific">Erythroxylum novogranatense</name>
    <dbReference type="NCBI Taxonomy" id="1862640"/>
    <lineage>
        <taxon>Eukaryota</taxon>
        <taxon>Viridiplantae</taxon>
        <taxon>Streptophyta</taxon>
        <taxon>Embryophyta</taxon>
        <taxon>Tracheophyta</taxon>
        <taxon>Spermatophyta</taxon>
        <taxon>Magnoliopsida</taxon>
        <taxon>eudicotyledons</taxon>
        <taxon>Gunneridae</taxon>
        <taxon>Pentapetalae</taxon>
        <taxon>rosids</taxon>
        <taxon>fabids</taxon>
        <taxon>Malpighiales</taxon>
        <taxon>Erythroxylaceae</taxon>
        <taxon>Erythroxylum</taxon>
    </lineage>
</organism>
<keyword evidence="13" id="KW-1185">Reference proteome</keyword>
<evidence type="ECO:0000256" key="4">
    <source>
        <dbReference type="ARBA" id="ARBA00022729"/>
    </source>
</evidence>
<evidence type="ECO:0000256" key="2">
    <source>
        <dbReference type="ARBA" id="ARBA00009809"/>
    </source>
</evidence>
<evidence type="ECO:0000259" key="10">
    <source>
        <dbReference type="Pfam" id="PF17834"/>
    </source>
</evidence>
<evidence type="ECO:0000256" key="1">
    <source>
        <dbReference type="ARBA" id="ARBA00001412"/>
    </source>
</evidence>
<evidence type="ECO:0000259" key="9">
    <source>
        <dbReference type="Pfam" id="PF01301"/>
    </source>
</evidence>
<dbReference type="Gene3D" id="2.60.120.260">
    <property type="entry name" value="Galactose-binding domain-like"/>
    <property type="match status" value="1"/>
</dbReference>
<keyword evidence="4" id="KW-0732">Signal</keyword>
<dbReference type="EMBL" id="JAIWQS010000004">
    <property type="protein sequence ID" value="KAJ8766936.1"/>
    <property type="molecule type" value="Genomic_DNA"/>
</dbReference>
<comment type="catalytic activity">
    <reaction evidence="1 7">
        <text>Hydrolysis of terminal non-reducing beta-D-galactose residues in beta-D-galactosides.</text>
        <dbReference type="EC" id="3.2.1.23"/>
    </reaction>
</comment>
<evidence type="ECO:0000256" key="3">
    <source>
        <dbReference type="ARBA" id="ARBA00012756"/>
    </source>
</evidence>
<dbReference type="Pfam" id="PF17834">
    <property type="entry name" value="GHD"/>
    <property type="match status" value="1"/>
</dbReference>
<dbReference type="GO" id="GO:0004565">
    <property type="term" value="F:beta-galactosidase activity"/>
    <property type="evidence" value="ECO:0007669"/>
    <property type="project" value="UniProtKB-EC"/>
</dbReference>
<dbReference type="FunFam" id="2.60.120.260:FF:000142">
    <property type="entry name" value="Beta-galactosidase"/>
    <property type="match status" value="1"/>
</dbReference>
<dbReference type="InterPro" id="IPR048913">
    <property type="entry name" value="BetaGal_gal-bd"/>
</dbReference>
<dbReference type="EC" id="3.2.1.23" evidence="3 7"/>
<dbReference type="FunFam" id="2.60.120.260:FF:000061">
    <property type="entry name" value="Beta-galactosidase"/>
    <property type="match status" value="1"/>
</dbReference>
<feature type="domain" description="Beta-galactosidase beta-sandwich" evidence="10">
    <location>
        <begin position="318"/>
        <end position="372"/>
    </location>
</feature>
<dbReference type="SUPFAM" id="SSF51445">
    <property type="entry name" value="(Trans)glycosidases"/>
    <property type="match status" value="1"/>
</dbReference>
<dbReference type="InterPro" id="IPR041392">
    <property type="entry name" value="GHD"/>
</dbReference>
<dbReference type="InterPro" id="IPR017853">
    <property type="entry name" value="GH"/>
</dbReference>
<evidence type="ECO:0000256" key="8">
    <source>
        <dbReference type="RuleBase" id="RU003679"/>
    </source>
</evidence>
<feature type="domain" description="Beta-galactosidase galactose-binding" evidence="11">
    <location>
        <begin position="425"/>
        <end position="492"/>
    </location>
</feature>
<dbReference type="AlphaFoldDB" id="A0AAV8TKI7"/>
<dbReference type="FunFam" id="2.60.120.260:FF:000076">
    <property type="entry name" value="Beta-galactosidase"/>
    <property type="match status" value="1"/>
</dbReference>
<dbReference type="PANTHER" id="PTHR23421">
    <property type="entry name" value="BETA-GALACTOSIDASE RELATED"/>
    <property type="match status" value="1"/>
</dbReference>
<comment type="caution">
    <text evidence="12">The sequence shown here is derived from an EMBL/GenBank/DDBJ whole genome shotgun (WGS) entry which is preliminary data.</text>
</comment>
<reference evidence="12 13" key="1">
    <citation type="submission" date="2021-09" db="EMBL/GenBank/DDBJ databases">
        <title>Genomic insights and catalytic innovation underlie evolution of tropane alkaloids biosynthesis.</title>
        <authorList>
            <person name="Wang Y.-J."/>
            <person name="Tian T."/>
            <person name="Huang J.-P."/>
            <person name="Huang S.-X."/>
        </authorList>
    </citation>
    <scope>NUCLEOTIDE SEQUENCE [LARGE SCALE GENOMIC DNA]</scope>
    <source>
        <strain evidence="12">KIB-2018</strain>
        <tissue evidence="12">Leaf</tissue>
    </source>
</reference>
<dbReference type="InterPro" id="IPR019801">
    <property type="entry name" value="Glyco_hydro_35_CS"/>
</dbReference>
<sequence length="716" mass="79735">MSGSIHYPRSTPEMWPDLIQKAKDGGLDVIQTYVFWNGHEPSPGKYYFGDRYDLVKFVKLVQQAGLYVHLRIGPYICGEWNLGGFPVWLKYVPGISFRTDNEPFKAAMQKFTEKIVGMMKSEKLFESQGGPIILSQIENEYGPVEWEIGAPGKAYTKWAADMAVGLGTGVPWVMCKQEDAPDPVIDTCNAYYCENFKPNMDYKPKIWTEAWTGWYTEFGGAVPHRPAEDMAFGVARFIQNGGSFVNYYMYHGGTNFERTAGGPFIATSYDYDAPIDEYGIPREPKWGHLRDLHKAIKLCEPALVAVDPTLIKLGDKQEAHVFSSKSACAAFLANYDTANSVRVTYGNKQYNLPRWSVSILPDCKTEVYNTARLGSQSNQGKMVAAGGQFSWQSYIEDVASADDDGTFTKQGLVEQISMTWDTTDYLWYMVDVNIDSREAFLHGGQWPLLTIFSAGHALHVFINGQLAGMVYGGLKNPKLTFKKYVNLRAGVNKISLLSVAVGLANVGLHFETWNTGVLGPVLLEGLNGGTRNLTGNVWTYKIGLKGETTNLYTDGGSSSVDWTQGLSMAQKQPLTWYKTNFAAPEGNDPLALDMGSMGKGQIWINGRSIGRHWPAYIAQGNCDTCNYAGYFTEDKCRTNCGEPSQRWYHVPRSWLRSTGNSLVVFEEVGGDPSGISLVRRTTGGQRQETDCLISTQIPCPFVFKLSLEHTQNNKNR</sequence>
<evidence type="ECO:0000256" key="5">
    <source>
        <dbReference type="ARBA" id="ARBA00022801"/>
    </source>
</evidence>
<gene>
    <name evidence="12" type="ORF">K2173_011754</name>
</gene>
<dbReference type="GO" id="GO:0005975">
    <property type="term" value="P:carbohydrate metabolic process"/>
    <property type="evidence" value="ECO:0007669"/>
    <property type="project" value="InterPro"/>
</dbReference>
<keyword evidence="5 7" id="KW-0378">Hydrolase</keyword>
<dbReference type="SUPFAM" id="SSF49785">
    <property type="entry name" value="Galactose-binding domain-like"/>
    <property type="match status" value="2"/>
</dbReference>
<dbReference type="Proteomes" id="UP001159364">
    <property type="component" value="Linkage Group LG04"/>
</dbReference>
<proteinExistence type="inferred from homology"/>
<dbReference type="Pfam" id="PF21467">
    <property type="entry name" value="BetaGal_gal-bd"/>
    <property type="match status" value="2"/>
</dbReference>
<evidence type="ECO:0000313" key="12">
    <source>
        <dbReference type="EMBL" id="KAJ8766936.1"/>
    </source>
</evidence>
<dbReference type="InterPro" id="IPR008979">
    <property type="entry name" value="Galactose-bd-like_sf"/>
</dbReference>
<dbReference type="InterPro" id="IPR031330">
    <property type="entry name" value="Gly_Hdrlase_35_cat"/>
</dbReference>
<dbReference type="Gene3D" id="3.20.20.80">
    <property type="entry name" value="Glycosidases"/>
    <property type="match status" value="1"/>
</dbReference>
<protein>
    <recommendedName>
        <fullName evidence="3 7">Beta-galactosidase</fullName>
        <ecNumber evidence="3 7">3.2.1.23</ecNumber>
    </recommendedName>
</protein>
<dbReference type="PRINTS" id="PR00742">
    <property type="entry name" value="GLHYDRLASE35"/>
</dbReference>
<evidence type="ECO:0000256" key="7">
    <source>
        <dbReference type="RuleBase" id="RU000675"/>
    </source>
</evidence>
<dbReference type="FunFam" id="3.20.20.80:FF:000021">
    <property type="entry name" value="Beta-galactosidase"/>
    <property type="match status" value="1"/>
</dbReference>
<keyword evidence="6 7" id="KW-0326">Glycosidase</keyword>
<comment type="similarity">
    <text evidence="2 8">Belongs to the glycosyl hydrolase 35 family.</text>
</comment>
<evidence type="ECO:0000259" key="11">
    <source>
        <dbReference type="Pfam" id="PF21467"/>
    </source>
</evidence>
<evidence type="ECO:0000256" key="6">
    <source>
        <dbReference type="ARBA" id="ARBA00023295"/>
    </source>
</evidence>
<name>A0AAV8TKI7_9ROSI</name>
<dbReference type="InterPro" id="IPR001944">
    <property type="entry name" value="Glycoside_Hdrlase_35"/>
</dbReference>
<evidence type="ECO:0000313" key="13">
    <source>
        <dbReference type="Proteomes" id="UP001159364"/>
    </source>
</evidence>
<dbReference type="Pfam" id="PF01301">
    <property type="entry name" value="Glyco_hydro_35"/>
    <property type="match status" value="1"/>
</dbReference>
<feature type="domain" description="Beta-galactosidase galactose-binding" evidence="11">
    <location>
        <begin position="574"/>
        <end position="660"/>
    </location>
</feature>